<accession>A0A5B1CCQ8</accession>
<dbReference type="AlphaFoldDB" id="A0A5B1CCQ8"/>
<name>A0A5B1CCQ8_9BACT</name>
<proteinExistence type="predicted"/>
<evidence type="ECO:0000313" key="2">
    <source>
        <dbReference type="Proteomes" id="UP000322699"/>
    </source>
</evidence>
<protein>
    <submittedName>
        <fullName evidence="1">Uncharacterized protein</fullName>
    </submittedName>
</protein>
<reference evidence="1 2" key="1">
    <citation type="submission" date="2019-08" db="EMBL/GenBank/DDBJ databases">
        <title>Deep-cultivation of Planctomycetes and their phenomic and genomic characterization uncovers novel biology.</title>
        <authorList>
            <person name="Wiegand S."/>
            <person name="Jogler M."/>
            <person name="Boedeker C."/>
            <person name="Pinto D."/>
            <person name="Vollmers J."/>
            <person name="Rivas-Marin E."/>
            <person name="Kohn T."/>
            <person name="Peeters S.H."/>
            <person name="Heuer A."/>
            <person name="Rast P."/>
            <person name="Oberbeckmann S."/>
            <person name="Bunk B."/>
            <person name="Jeske O."/>
            <person name="Meyerdierks A."/>
            <person name="Storesund J.E."/>
            <person name="Kallscheuer N."/>
            <person name="Luecker S."/>
            <person name="Lage O.M."/>
            <person name="Pohl T."/>
            <person name="Merkel B.J."/>
            <person name="Hornburger P."/>
            <person name="Mueller R.-W."/>
            <person name="Bruemmer F."/>
            <person name="Labrenz M."/>
            <person name="Spormann A.M."/>
            <person name="Op Den Camp H."/>
            <person name="Overmann J."/>
            <person name="Amann R."/>
            <person name="Jetten M.S.M."/>
            <person name="Mascher T."/>
            <person name="Medema M.H."/>
            <person name="Devos D.P."/>
            <person name="Kaster A.-K."/>
            <person name="Ovreas L."/>
            <person name="Rohde M."/>
            <person name="Galperin M.Y."/>
            <person name="Jogler C."/>
        </authorList>
    </citation>
    <scope>NUCLEOTIDE SEQUENCE [LARGE SCALE GENOMIC DNA]</scope>
    <source>
        <strain evidence="1 2">LF1</strain>
    </source>
</reference>
<gene>
    <name evidence="1" type="ORF">LF1_02350</name>
</gene>
<dbReference type="EMBL" id="VRLW01000001">
    <property type="protein sequence ID" value="KAA1257745.1"/>
    <property type="molecule type" value="Genomic_DNA"/>
</dbReference>
<sequence length="153" mass="17201" precursor="true">MQLPELRRSGLFRPTFALRPKAQRRRILKLLGNLIRFSTSKHVGHLQMDVGRNKPLRRSSGNPMRCHAIAGTAPKRLVPAYICFSPPVKSSRTILAMIAMRTMGNDHPPGIGLFDSPSPANRLEYGPESPVLFWTSRVPQYAFELLLCLRLAV</sequence>
<dbReference type="Proteomes" id="UP000322699">
    <property type="component" value="Unassembled WGS sequence"/>
</dbReference>
<organism evidence="1 2">
    <name type="scientific">Rubripirellula obstinata</name>
    <dbReference type="NCBI Taxonomy" id="406547"/>
    <lineage>
        <taxon>Bacteria</taxon>
        <taxon>Pseudomonadati</taxon>
        <taxon>Planctomycetota</taxon>
        <taxon>Planctomycetia</taxon>
        <taxon>Pirellulales</taxon>
        <taxon>Pirellulaceae</taxon>
        <taxon>Rubripirellula</taxon>
    </lineage>
</organism>
<evidence type="ECO:0000313" key="1">
    <source>
        <dbReference type="EMBL" id="KAA1257745.1"/>
    </source>
</evidence>
<comment type="caution">
    <text evidence="1">The sequence shown here is derived from an EMBL/GenBank/DDBJ whole genome shotgun (WGS) entry which is preliminary data.</text>
</comment>
<keyword evidence="2" id="KW-1185">Reference proteome</keyword>